<accession>E3GE77</accession>
<dbReference type="Proteomes" id="UP000006873">
    <property type="component" value="Chromosome"/>
</dbReference>
<keyword evidence="1" id="KW-1133">Transmembrane helix</keyword>
<dbReference type="HOGENOM" id="CLU_3025493_0_0_9"/>
<reference evidence="2 3" key="2">
    <citation type="journal article" date="2011" name="J. Bacteriol.">
        <title>Complete genome sequence of a carbon monoxide-utilizing acetogen, Eubacterium limosum KIST612.</title>
        <authorList>
            <person name="Roh H."/>
            <person name="Ko H.J."/>
            <person name="Kim D."/>
            <person name="Choi D.G."/>
            <person name="Park S."/>
            <person name="Kim S."/>
            <person name="Chang I.S."/>
            <person name="Choi I.G."/>
        </authorList>
    </citation>
    <scope>NUCLEOTIDE SEQUENCE [LARGE SCALE GENOMIC DNA]</scope>
    <source>
        <strain evidence="2 3">KIST612</strain>
    </source>
</reference>
<keyword evidence="1" id="KW-0812">Transmembrane</keyword>
<sequence length="55" mass="6549">MQNGQWGQVYNLISFIIKLPSVSYVYILIGYFYSSFDNIGPFLYHFTLFWQSVKN</sequence>
<dbReference type="EMBL" id="CP002273">
    <property type="protein sequence ID" value="ADO37687.1"/>
    <property type="molecule type" value="Genomic_DNA"/>
</dbReference>
<proteinExistence type="predicted"/>
<keyword evidence="3" id="KW-1185">Reference proteome</keyword>
<organism evidence="2 3">
    <name type="scientific">Eubacterium callanderi</name>
    <dbReference type="NCBI Taxonomy" id="53442"/>
    <lineage>
        <taxon>Bacteria</taxon>
        <taxon>Bacillati</taxon>
        <taxon>Bacillota</taxon>
        <taxon>Clostridia</taxon>
        <taxon>Eubacteriales</taxon>
        <taxon>Eubacteriaceae</taxon>
        <taxon>Eubacterium</taxon>
    </lineage>
</organism>
<dbReference type="KEGG" id="elm:ELI_2706"/>
<evidence type="ECO:0000313" key="3">
    <source>
        <dbReference type="Proteomes" id="UP000006873"/>
    </source>
</evidence>
<dbReference type="AlphaFoldDB" id="E3GE77"/>
<gene>
    <name evidence="2" type="ordered locus">ELI_2706</name>
</gene>
<feature type="transmembrane region" description="Helical" evidence="1">
    <location>
        <begin position="12"/>
        <end position="33"/>
    </location>
</feature>
<reference key="1">
    <citation type="submission" date="2010-09" db="EMBL/GenBank/DDBJ databases">
        <authorList>
            <person name="Roh H."/>
            <person name="Ko H.-J."/>
            <person name="Kim D."/>
            <person name="Choi D.G."/>
            <person name="Park S."/>
            <person name="Kim S."/>
            <person name="Kim K.H."/>
            <person name="Chang I.S."/>
            <person name="Choi I.-G."/>
        </authorList>
    </citation>
    <scope>NUCLEOTIDE SEQUENCE</scope>
    <source>
        <strain>KIST612</strain>
    </source>
</reference>
<name>E3GE77_9FIRM</name>
<evidence type="ECO:0000256" key="1">
    <source>
        <dbReference type="SAM" id="Phobius"/>
    </source>
</evidence>
<protein>
    <submittedName>
        <fullName evidence="2">Uncharacterized protein</fullName>
    </submittedName>
</protein>
<keyword evidence="1" id="KW-0472">Membrane</keyword>
<evidence type="ECO:0000313" key="2">
    <source>
        <dbReference type="EMBL" id="ADO37687.1"/>
    </source>
</evidence>